<name>A0A7D7LQU2_9ACTN</name>
<dbReference type="InterPro" id="IPR002878">
    <property type="entry name" value="ChsH2_C"/>
</dbReference>
<evidence type="ECO:0000259" key="2">
    <source>
        <dbReference type="Pfam" id="PF12172"/>
    </source>
</evidence>
<proteinExistence type="predicted"/>
<sequence length="153" mass="16512">MTAESRGVRQIPSVVDDDREYWTAGADNVLRLPYCASCCRWFFPPAPACPGCAGPATFRDTGGTGTVFTFTVNVQRYRPDISTPYVIALIELDDQPGLRVPGNVVGCAPDDVKIGMRVVAAFEPATTRDEPAGELFVPVFTPTDRGTGAERPE</sequence>
<dbReference type="PANTHER" id="PTHR34075:SF5">
    <property type="entry name" value="BLR3430 PROTEIN"/>
    <property type="match status" value="1"/>
</dbReference>
<organism evidence="3 4">
    <name type="scientific">Gordonia jinghuaiqii</name>
    <dbReference type="NCBI Taxonomy" id="2758710"/>
    <lineage>
        <taxon>Bacteria</taxon>
        <taxon>Bacillati</taxon>
        <taxon>Actinomycetota</taxon>
        <taxon>Actinomycetes</taxon>
        <taxon>Mycobacteriales</taxon>
        <taxon>Gordoniaceae</taxon>
        <taxon>Gordonia</taxon>
    </lineage>
</organism>
<evidence type="ECO:0000259" key="1">
    <source>
        <dbReference type="Pfam" id="PF01796"/>
    </source>
</evidence>
<dbReference type="Pfam" id="PF01796">
    <property type="entry name" value="OB_ChsH2_C"/>
    <property type="match status" value="1"/>
</dbReference>
<evidence type="ECO:0000313" key="3">
    <source>
        <dbReference type="EMBL" id="QMT01080.1"/>
    </source>
</evidence>
<dbReference type="Pfam" id="PF12172">
    <property type="entry name" value="zf-ChsH2"/>
    <property type="match status" value="1"/>
</dbReference>
<dbReference type="EMBL" id="CP059491">
    <property type="protein sequence ID" value="QMT01080.1"/>
    <property type="molecule type" value="Genomic_DNA"/>
</dbReference>
<dbReference type="InterPro" id="IPR022002">
    <property type="entry name" value="ChsH2_Znr"/>
</dbReference>
<dbReference type="InterPro" id="IPR052513">
    <property type="entry name" value="Thioester_dehydratase-like"/>
</dbReference>
<dbReference type="InterPro" id="IPR012340">
    <property type="entry name" value="NA-bd_OB-fold"/>
</dbReference>
<dbReference type="AlphaFoldDB" id="A0A7D7LQU2"/>
<dbReference type="SUPFAM" id="SSF50249">
    <property type="entry name" value="Nucleic acid-binding proteins"/>
    <property type="match status" value="1"/>
</dbReference>
<reference evidence="4" key="1">
    <citation type="submission" date="2020-07" db="EMBL/GenBank/DDBJ databases">
        <title>novel species isolated from the respiratory tract of Marmot.</title>
        <authorList>
            <person name="Zhang G."/>
        </authorList>
    </citation>
    <scope>NUCLEOTIDE SEQUENCE [LARGE SCALE GENOMIC DNA]</scope>
    <source>
        <strain evidence="4">686</strain>
    </source>
</reference>
<dbReference type="Proteomes" id="UP000515663">
    <property type="component" value="Chromosome"/>
</dbReference>
<gene>
    <name evidence="3" type="ORF">H1R19_19825</name>
</gene>
<keyword evidence="4" id="KW-1185">Reference proteome</keyword>
<accession>A0A7D7LQU2</accession>
<evidence type="ECO:0000313" key="4">
    <source>
        <dbReference type="Proteomes" id="UP000515663"/>
    </source>
</evidence>
<feature type="domain" description="ChsH2 C-terminal OB-fold" evidence="1">
    <location>
        <begin position="60"/>
        <end position="122"/>
    </location>
</feature>
<dbReference type="KEGG" id="gji:H1R19_19825"/>
<protein>
    <submittedName>
        <fullName evidence="3">OB-fold domain-containing protein</fullName>
    </submittedName>
</protein>
<feature type="domain" description="ChsH2 rubredoxin-like zinc ribbon" evidence="2">
    <location>
        <begin position="22"/>
        <end position="55"/>
    </location>
</feature>
<dbReference type="PANTHER" id="PTHR34075">
    <property type="entry name" value="BLR3430 PROTEIN"/>
    <property type="match status" value="1"/>
</dbReference>